<evidence type="ECO:0000256" key="1">
    <source>
        <dbReference type="ARBA" id="ARBA00093462"/>
    </source>
</evidence>
<protein>
    <submittedName>
        <fullName evidence="3">DnaD domain protein</fullName>
    </submittedName>
</protein>
<comment type="caution">
    <text evidence="3">The sequence shown here is derived from an EMBL/GenBank/DDBJ whole genome shotgun (WGS) entry which is preliminary data.</text>
</comment>
<feature type="domain" description="DnaB/C C-terminal" evidence="2">
    <location>
        <begin position="117"/>
        <end position="188"/>
    </location>
</feature>
<organism evidence="3 4">
    <name type="scientific">Candidatus Merdivicinus excrementipullorum</name>
    <dbReference type="NCBI Taxonomy" id="2840867"/>
    <lineage>
        <taxon>Bacteria</taxon>
        <taxon>Bacillati</taxon>
        <taxon>Bacillota</taxon>
        <taxon>Clostridia</taxon>
        <taxon>Eubacteriales</taxon>
        <taxon>Oscillospiraceae</taxon>
        <taxon>Oscillospiraceae incertae sedis</taxon>
        <taxon>Candidatus Merdivicinus</taxon>
    </lineage>
</organism>
<name>A0A9D1FLB9_9FIRM</name>
<proteinExistence type="inferred from homology"/>
<dbReference type="InterPro" id="IPR017019">
    <property type="entry name" value="DNA_replication_prd_bac"/>
</dbReference>
<dbReference type="SUPFAM" id="SSF158499">
    <property type="entry name" value="DnaD domain-like"/>
    <property type="match status" value="2"/>
</dbReference>
<dbReference type="Pfam" id="PF07261">
    <property type="entry name" value="DnaB_2"/>
    <property type="match status" value="2"/>
</dbReference>
<dbReference type="InterPro" id="IPR034829">
    <property type="entry name" value="DnaD-like_sf"/>
</dbReference>
<dbReference type="PANTHER" id="PTHR37293">
    <property type="entry name" value="PHAGE REPLICATION PROTEIN-RELATED"/>
    <property type="match status" value="1"/>
</dbReference>
<dbReference type="Gene3D" id="1.10.10.630">
    <property type="entry name" value="DnaD domain-like"/>
    <property type="match status" value="2"/>
</dbReference>
<sequence>MELQLNMGGLSSFLAVPTDVVDKYLSVASGIYIKVLLAVLRANRVDTAQIAHKLSIPESDVQEAVRFWIQNGIFTESAAKEPQKQERKPKVVSTAQSLTPEEIADRIEKNADIRFLFSAAESIVGTLLTSTQQRTLIYIHEALGLPADVILMAVEYCVSIGKGNFGYIQKLCAGWADRGVNTHALAEETIREQTLRRTKERQIQELLGLKDRPLTPEQQRYISNWTEKLGYDRELIQMAYERTLNAINKLSLPYMNSILNSWHEKGVRTPEDVAIKDARPSARSGVSGSGWAPSYDIEELERRGLNVPKFD</sequence>
<dbReference type="PIRSF" id="PIRSF033722">
    <property type="entry name" value="DnaD_CA_C3587_prd"/>
    <property type="match status" value="1"/>
</dbReference>
<gene>
    <name evidence="3" type="ORF">IAB51_03775</name>
</gene>
<reference evidence="3" key="2">
    <citation type="journal article" date="2021" name="PeerJ">
        <title>Extensive microbial diversity within the chicken gut microbiome revealed by metagenomics and culture.</title>
        <authorList>
            <person name="Gilroy R."/>
            <person name="Ravi A."/>
            <person name="Getino M."/>
            <person name="Pursley I."/>
            <person name="Horton D.L."/>
            <person name="Alikhan N.F."/>
            <person name="Baker D."/>
            <person name="Gharbi K."/>
            <person name="Hall N."/>
            <person name="Watson M."/>
            <person name="Adriaenssens E.M."/>
            <person name="Foster-Nyarko E."/>
            <person name="Jarju S."/>
            <person name="Secka A."/>
            <person name="Antonio M."/>
            <person name="Oren A."/>
            <person name="Chaudhuri R.R."/>
            <person name="La Ragione R."/>
            <person name="Hildebrand F."/>
            <person name="Pallen M.J."/>
        </authorList>
    </citation>
    <scope>NUCLEOTIDE SEQUENCE</scope>
    <source>
        <strain evidence="3">CHK199-13235</strain>
    </source>
</reference>
<dbReference type="NCBIfam" id="TIGR01446">
    <property type="entry name" value="DnaD_dom"/>
    <property type="match status" value="2"/>
</dbReference>
<evidence type="ECO:0000313" key="4">
    <source>
        <dbReference type="Proteomes" id="UP000824002"/>
    </source>
</evidence>
<dbReference type="EMBL" id="DVJP01000029">
    <property type="protein sequence ID" value="HIS75911.1"/>
    <property type="molecule type" value="Genomic_DNA"/>
</dbReference>
<dbReference type="PANTHER" id="PTHR37293:SF5">
    <property type="entry name" value="DNA REPLICATION PROTEIN"/>
    <property type="match status" value="1"/>
</dbReference>
<feature type="domain" description="DnaB/C C-terminal" evidence="2">
    <location>
        <begin position="211"/>
        <end position="273"/>
    </location>
</feature>
<dbReference type="InterPro" id="IPR006343">
    <property type="entry name" value="DnaB/C_C"/>
</dbReference>
<evidence type="ECO:0000313" key="3">
    <source>
        <dbReference type="EMBL" id="HIS75911.1"/>
    </source>
</evidence>
<dbReference type="Proteomes" id="UP000824002">
    <property type="component" value="Unassembled WGS sequence"/>
</dbReference>
<dbReference type="InterPro" id="IPR053162">
    <property type="entry name" value="DnaD"/>
</dbReference>
<evidence type="ECO:0000259" key="2">
    <source>
        <dbReference type="Pfam" id="PF07261"/>
    </source>
</evidence>
<comment type="similarity">
    <text evidence="1">Belongs to the DnaB/DnaD family.</text>
</comment>
<accession>A0A9D1FLB9</accession>
<dbReference type="AlphaFoldDB" id="A0A9D1FLB9"/>
<reference evidence="3" key="1">
    <citation type="submission" date="2020-10" db="EMBL/GenBank/DDBJ databases">
        <authorList>
            <person name="Gilroy R."/>
        </authorList>
    </citation>
    <scope>NUCLEOTIDE SEQUENCE</scope>
    <source>
        <strain evidence="3">CHK199-13235</strain>
    </source>
</reference>